<evidence type="ECO:0000313" key="2">
    <source>
        <dbReference type="EMBL" id="KKN78662.1"/>
    </source>
</evidence>
<protein>
    <submittedName>
        <fullName evidence="2">Uncharacterized protein</fullName>
    </submittedName>
</protein>
<evidence type="ECO:0000256" key="1">
    <source>
        <dbReference type="SAM" id="Phobius"/>
    </source>
</evidence>
<reference evidence="2" key="1">
    <citation type="journal article" date="2015" name="Nature">
        <title>Complex archaea that bridge the gap between prokaryotes and eukaryotes.</title>
        <authorList>
            <person name="Spang A."/>
            <person name="Saw J.H."/>
            <person name="Jorgensen S.L."/>
            <person name="Zaremba-Niedzwiedzka K."/>
            <person name="Martijn J."/>
            <person name="Lind A.E."/>
            <person name="van Eijk R."/>
            <person name="Schleper C."/>
            <person name="Guy L."/>
            <person name="Ettema T.J."/>
        </authorList>
    </citation>
    <scope>NUCLEOTIDE SEQUENCE</scope>
</reference>
<keyword evidence="1" id="KW-0472">Membrane</keyword>
<feature type="transmembrane region" description="Helical" evidence="1">
    <location>
        <begin position="12"/>
        <end position="31"/>
    </location>
</feature>
<proteinExistence type="predicted"/>
<keyword evidence="1" id="KW-1133">Transmembrane helix</keyword>
<sequence>MINRLLERITLVYILAVIGSIILVIGFSMLIKTFTEPEWTVELSKYGTCYEFHYGNLVGEVDLENCR</sequence>
<keyword evidence="1" id="KW-0812">Transmembrane</keyword>
<gene>
    <name evidence="2" type="ORF">LCGC14_0347290</name>
</gene>
<dbReference type="EMBL" id="LAZR01000258">
    <property type="protein sequence ID" value="KKN78662.1"/>
    <property type="molecule type" value="Genomic_DNA"/>
</dbReference>
<comment type="caution">
    <text evidence="2">The sequence shown here is derived from an EMBL/GenBank/DDBJ whole genome shotgun (WGS) entry which is preliminary data.</text>
</comment>
<dbReference type="AlphaFoldDB" id="A0A0F9TUM7"/>
<organism evidence="2">
    <name type="scientific">marine sediment metagenome</name>
    <dbReference type="NCBI Taxonomy" id="412755"/>
    <lineage>
        <taxon>unclassified sequences</taxon>
        <taxon>metagenomes</taxon>
        <taxon>ecological metagenomes</taxon>
    </lineage>
</organism>
<accession>A0A0F9TUM7</accession>
<name>A0A0F9TUM7_9ZZZZ</name>